<dbReference type="GO" id="GO:0005524">
    <property type="term" value="F:ATP binding"/>
    <property type="evidence" value="ECO:0007669"/>
    <property type="project" value="InterPro"/>
</dbReference>
<dbReference type="Proteomes" id="UP000823388">
    <property type="component" value="Chromosome 3K"/>
</dbReference>
<dbReference type="SUPFAM" id="SSF56059">
    <property type="entry name" value="Glutathione synthetase ATP-binding domain-like"/>
    <property type="match status" value="1"/>
</dbReference>
<evidence type="ECO:0008006" key="3">
    <source>
        <dbReference type="Google" id="ProtNLM"/>
    </source>
</evidence>
<name>A0A8T0V2P3_PANVG</name>
<evidence type="ECO:0000313" key="2">
    <source>
        <dbReference type="Proteomes" id="UP000823388"/>
    </source>
</evidence>
<dbReference type="InterPro" id="IPR005615">
    <property type="entry name" value="Glutathione_synthase"/>
</dbReference>
<dbReference type="GO" id="GO:0004363">
    <property type="term" value="F:glutathione synthase activity"/>
    <property type="evidence" value="ECO:0007669"/>
    <property type="project" value="InterPro"/>
</dbReference>
<dbReference type="InterPro" id="IPR014049">
    <property type="entry name" value="Glutathione_synthase_N_euk"/>
</dbReference>
<sequence>MLPGSVVATDIPQGASHGGRFLVVHPWPTVRLQSSTKTTWARCAVARSTTAPEPVPGEGRGRMSEQLAVPPAMVDELVEEALVWCSQHGLVVGDKNHPMISRARLHTAFFGTPGVLPVFNHQRSGKAPGVGLLHAPFSLLPMSFPRFYWDQALELAPLFNELVDCVSLDGEFLQQSLARTKQVDMFTKKLLNIHLEMMELNKKEEIRFGLTRSDYMVDRATDMLLQVELNTISTSSNGLTCGVSELHRNLIRMHEREFGLDQASLETQLSPNMLKR</sequence>
<protein>
    <recommendedName>
        <fullName evidence="3">Glutathione synthetase</fullName>
    </recommendedName>
</protein>
<organism evidence="1 2">
    <name type="scientific">Panicum virgatum</name>
    <name type="common">Blackwell switchgrass</name>
    <dbReference type="NCBI Taxonomy" id="38727"/>
    <lineage>
        <taxon>Eukaryota</taxon>
        <taxon>Viridiplantae</taxon>
        <taxon>Streptophyta</taxon>
        <taxon>Embryophyta</taxon>
        <taxon>Tracheophyta</taxon>
        <taxon>Spermatophyta</taxon>
        <taxon>Magnoliopsida</taxon>
        <taxon>Liliopsida</taxon>
        <taxon>Poales</taxon>
        <taxon>Poaceae</taxon>
        <taxon>PACMAD clade</taxon>
        <taxon>Panicoideae</taxon>
        <taxon>Panicodae</taxon>
        <taxon>Paniceae</taxon>
        <taxon>Panicinae</taxon>
        <taxon>Panicum</taxon>
        <taxon>Panicum sect. Hiantes</taxon>
    </lineage>
</organism>
<dbReference type="Pfam" id="PF03917">
    <property type="entry name" value="GSH_synth_ATP"/>
    <property type="match status" value="1"/>
</dbReference>
<dbReference type="Gene3D" id="1.10.1080.10">
    <property type="entry name" value="Glutathione Synthetase, Chain A, domain 3"/>
    <property type="match status" value="1"/>
</dbReference>
<dbReference type="AlphaFoldDB" id="A0A8T0V2P3"/>
<dbReference type="GO" id="GO:0043295">
    <property type="term" value="F:glutathione binding"/>
    <property type="evidence" value="ECO:0007669"/>
    <property type="project" value="TreeGrafter"/>
</dbReference>
<evidence type="ECO:0000313" key="1">
    <source>
        <dbReference type="EMBL" id="KAG2628677.1"/>
    </source>
</evidence>
<keyword evidence="2" id="KW-1185">Reference proteome</keyword>
<dbReference type="PANTHER" id="PTHR11130:SF4">
    <property type="entry name" value="GLUTATHIONE SYNTHETASE"/>
    <property type="match status" value="1"/>
</dbReference>
<dbReference type="PANTHER" id="PTHR11130">
    <property type="entry name" value="GLUTATHIONE SYNTHETASE"/>
    <property type="match status" value="1"/>
</dbReference>
<gene>
    <name evidence="1" type="ORF">PVAP13_3KG266300</name>
</gene>
<comment type="caution">
    <text evidence="1">The sequence shown here is derived from an EMBL/GenBank/DDBJ whole genome shotgun (WGS) entry which is preliminary data.</text>
</comment>
<dbReference type="InterPro" id="IPR014042">
    <property type="entry name" value="Glutathione_synthase_a-hlx"/>
</dbReference>
<dbReference type="Gene3D" id="3.30.1490.80">
    <property type="match status" value="2"/>
</dbReference>
<dbReference type="EMBL" id="CM029041">
    <property type="protein sequence ID" value="KAG2628677.1"/>
    <property type="molecule type" value="Genomic_DNA"/>
</dbReference>
<accession>A0A8T0V2P3</accession>
<proteinExistence type="predicted"/>
<dbReference type="GO" id="GO:0005829">
    <property type="term" value="C:cytosol"/>
    <property type="evidence" value="ECO:0007669"/>
    <property type="project" value="TreeGrafter"/>
</dbReference>
<reference evidence="1" key="1">
    <citation type="submission" date="2020-05" db="EMBL/GenBank/DDBJ databases">
        <title>WGS assembly of Panicum virgatum.</title>
        <authorList>
            <person name="Lovell J.T."/>
            <person name="Jenkins J."/>
            <person name="Shu S."/>
            <person name="Juenger T.E."/>
            <person name="Schmutz J."/>
        </authorList>
    </citation>
    <scope>NUCLEOTIDE SEQUENCE</scope>
    <source>
        <strain evidence="1">AP13</strain>
    </source>
</reference>